<keyword evidence="1" id="KW-0812">Transmembrane</keyword>
<dbReference type="AlphaFoldDB" id="A0AA36CSF3"/>
<name>A0AA36CSF3_9BILA</name>
<keyword evidence="1" id="KW-0472">Membrane</keyword>
<feature type="non-terminal residue" evidence="2">
    <location>
        <position position="192"/>
    </location>
</feature>
<evidence type="ECO:0000313" key="2">
    <source>
        <dbReference type="EMBL" id="CAJ0574467.1"/>
    </source>
</evidence>
<comment type="caution">
    <text evidence="2">The sequence shown here is derived from an EMBL/GenBank/DDBJ whole genome shotgun (WGS) entry which is preliminary data.</text>
</comment>
<gene>
    <name evidence="2" type="ORF">MSPICULIGERA_LOCUS12800</name>
</gene>
<sequence length="192" mass="21789">MAVLGAAWKAKRSSFSAAAEQVYTSCGLHVKTIVQLIASLYILFMFLFPFQFFDVRLRQRLGLDPSAAAKFILDFGLLFSEAFCAGLVFVAFRCSSKRLLLPFLYAQYIAMAFSVAMAVIFIFDVDMWMGEFRAQIEDYGYHKTRTLVCLGAGLGCILHIVFRFWVAGLVKRCYQYLADMDKASKVENLPRF</sequence>
<feature type="transmembrane region" description="Helical" evidence="1">
    <location>
        <begin position="104"/>
        <end position="125"/>
    </location>
</feature>
<proteinExistence type="predicted"/>
<protein>
    <submittedName>
        <fullName evidence="2">Uncharacterized protein</fullName>
    </submittedName>
</protein>
<feature type="transmembrane region" description="Helical" evidence="1">
    <location>
        <begin position="146"/>
        <end position="166"/>
    </location>
</feature>
<accession>A0AA36CSF3</accession>
<reference evidence="2" key="1">
    <citation type="submission" date="2023-06" db="EMBL/GenBank/DDBJ databases">
        <authorList>
            <person name="Delattre M."/>
        </authorList>
    </citation>
    <scope>NUCLEOTIDE SEQUENCE</scope>
    <source>
        <strain evidence="2">AF72</strain>
    </source>
</reference>
<keyword evidence="1" id="KW-1133">Transmembrane helix</keyword>
<feature type="transmembrane region" description="Helical" evidence="1">
    <location>
        <begin position="32"/>
        <end position="50"/>
    </location>
</feature>
<keyword evidence="3" id="KW-1185">Reference proteome</keyword>
<dbReference type="EMBL" id="CATQJA010002630">
    <property type="protein sequence ID" value="CAJ0574467.1"/>
    <property type="molecule type" value="Genomic_DNA"/>
</dbReference>
<evidence type="ECO:0000256" key="1">
    <source>
        <dbReference type="SAM" id="Phobius"/>
    </source>
</evidence>
<organism evidence="2 3">
    <name type="scientific">Mesorhabditis spiculigera</name>
    <dbReference type="NCBI Taxonomy" id="96644"/>
    <lineage>
        <taxon>Eukaryota</taxon>
        <taxon>Metazoa</taxon>
        <taxon>Ecdysozoa</taxon>
        <taxon>Nematoda</taxon>
        <taxon>Chromadorea</taxon>
        <taxon>Rhabditida</taxon>
        <taxon>Rhabditina</taxon>
        <taxon>Rhabditomorpha</taxon>
        <taxon>Rhabditoidea</taxon>
        <taxon>Rhabditidae</taxon>
        <taxon>Mesorhabditinae</taxon>
        <taxon>Mesorhabditis</taxon>
    </lineage>
</organism>
<feature type="transmembrane region" description="Helical" evidence="1">
    <location>
        <begin position="71"/>
        <end position="92"/>
    </location>
</feature>
<dbReference type="Proteomes" id="UP001177023">
    <property type="component" value="Unassembled WGS sequence"/>
</dbReference>
<evidence type="ECO:0000313" key="3">
    <source>
        <dbReference type="Proteomes" id="UP001177023"/>
    </source>
</evidence>